<keyword evidence="3 9" id="KW-0812">Transmembrane</keyword>
<dbReference type="InterPro" id="IPR017850">
    <property type="entry name" value="Alkaline_phosphatase_core_sf"/>
</dbReference>
<feature type="binding site" evidence="8">
    <location>
        <position position="505"/>
    </location>
    <ligand>
        <name>Mn(2+)</name>
        <dbReference type="ChEBI" id="CHEBI:29035"/>
    </ligand>
</feature>
<dbReference type="GO" id="GO:0046872">
    <property type="term" value="F:metal ion binding"/>
    <property type="evidence" value="ECO:0007669"/>
    <property type="project" value="UniProtKB-KW"/>
</dbReference>
<feature type="transmembrane region" description="Helical" evidence="9">
    <location>
        <begin position="184"/>
        <end position="200"/>
    </location>
</feature>
<protein>
    <submittedName>
        <fullName evidence="11">Phosphoglycerol transferase family protein, alkaline phosphatase superfamily</fullName>
    </submittedName>
</protein>
<dbReference type="Proteomes" id="UP000033423">
    <property type="component" value="Unassembled WGS sequence"/>
</dbReference>
<keyword evidence="12" id="KW-1185">Reference proteome</keyword>
<evidence type="ECO:0000313" key="11">
    <source>
        <dbReference type="EMBL" id="KJU83328.1"/>
    </source>
</evidence>
<evidence type="ECO:0000256" key="4">
    <source>
        <dbReference type="ARBA" id="ARBA00022989"/>
    </source>
</evidence>
<keyword evidence="4 9" id="KW-1133">Transmembrane helix</keyword>
<dbReference type="SUPFAM" id="SSF53649">
    <property type="entry name" value="Alkaline phosphatase-like"/>
    <property type="match status" value="1"/>
</dbReference>
<feature type="domain" description="Sulfatase N-terminal" evidence="10">
    <location>
        <begin position="286"/>
        <end position="556"/>
    </location>
</feature>
<feature type="active site" evidence="6">
    <location>
        <position position="333"/>
    </location>
</feature>
<evidence type="ECO:0000256" key="7">
    <source>
        <dbReference type="PIRSR" id="PIRSR005091-2"/>
    </source>
</evidence>
<feature type="binding site" evidence="8">
    <location>
        <position position="293"/>
    </location>
    <ligand>
        <name>Mn(2+)</name>
        <dbReference type="ChEBI" id="CHEBI:29035"/>
    </ligand>
</feature>
<dbReference type="EMBL" id="LACI01001950">
    <property type="protein sequence ID" value="KJU83328.1"/>
    <property type="molecule type" value="Genomic_DNA"/>
</dbReference>
<evidence type="ECO:0000256" key="9">
    <source>
        <dbReference type="SAM" id="Phobius"/>
    </source>
</evidence>
<evidence type="ECO:0000256" key="2">
    <source>
        <dbReference type="ARBA" id="ARBA00022475"/>
    </source>
</evidence>
<dbReference type="Gene3D" id="3.40.720.10">
    <property type="entry name" value="Alkaline Phosphatase, subunit A"/>
    <property type="match status" value="1"/>
</dbReference>
<keyword evidence="5 9" id="KW-0472">Membrane</keyword>
<comment type="subcellular location">
    <subcellularLocation>
        <location evidence="1">Cell membrane</location>
        <topology evidence="1">Multi-pass membrane protein</topology>
    </subcellularLocation>
</comment>
<organism evidence="11 12">
    <name type="scientific">Candidatus Magnetobacterium bavaricum</name>
    <dbReference type="NCBI Taxonomy" id="29290"/>
    <lineage>
        <taxon>Bacteria</taxon>
        <taxon>Pseudomonadati</taxon>
        <taxon>Nitrospirota</taxon>
        <taxon>Thermodesulfovibrionia</taxon>
        <taxon>Thermodesulfovibrionales</taxon>
        <taxon>Candidatus Magnetobacteriaceae</taxon>
        <taxon>Candidatus Magnetobacterium</taxon>
    </lineage>
</organism>
<evidence type="ECO:0000256" key="5">
    <source>
        <dbReference type="ARBA" id="ARBA00023136"/>
    </source>
</evidence>
<keyword evidence="2" id="KW-1003">Cell membrane</keyword>
<dbReference type="PIRSF" id="PIRSF005091">
    <property type="entry name" value="Mmb_sulf_HI1246"/>
    <property type="match status" value="1"/>
</dbReference>
<dbReference type="CDD" id="cd16015">
    <property type="entry name" value="LTA_synthase"/>
    <property type="match status" value="1"/>
</dbReference>
<evidence type="ECO:0000256" key="1">
    <source>
        <dbReference type="ARBA" id="ARBA00004651"/>
    </source>
</evidence>
<keyword evidence="7" id="KW-0479">Metal-binding</keyword>
<dbReference type="AlphaFoldDB" id="A0A0F3GRK4"/>
<dbReference type="PANTHER" id="PTHR47371:SF3">
    <property type="entry name" value="PHOSPHOGLYCEROL TRANSFERASE I"/>
    <property type="match status" value="1"/>
</dbReference>
<feature type="transmembrane region" description="Helical" evidence="9">
    <location>
        <begin position="90"/>
        <end position="114"/>
    </location>
</feature>
<feature type="binding site" evidence="8">
    <location>
        <position position="506"/>
    </location>
    <ligand>
        <name>Mn(2+)</name>
        <dbReference type="ChEBI" id="CHEBI:29035"/>
    </ligand>
</feature>
<gene>
    <name evidence="11" type="ORF">MBAV_004480</name>
</gene>
<accession>A0A0F3GRK4</accession>
<evidence type="ECO:0000259" key="10">
    <source>
        <dbReference type="Pfam" id="PF00884"/>
    </source>
</evidence>
<dbReference type="GO" id="GO:0005886">
    <property type="term" value="C:plasma membrane"/>
    <property type="evidence" value="ECO:0007669"/>
    <property type="project" value="UniProtKB-SubCell"/>
</dbReference>
<feature type="transmembrane region" description="Helical" evidence="9">
    <location>
        <begin position="18"/>
        <end position="40"/>
    </location>
</feature>
<comment type="caution">
    <text evidence="11">The sequence shown here is derived from an EMBL/GenBank/DDBJ whole genome shotgun (WGS) entry which is preliminary data.</text>
</comment>
<feature type="binding site" evidence="7">
    <location>
        <position position="453"/>
    </location>
    <ligand>
        <name>substrate</name>
    </ligand>
</feature>
<dbReference type="InterPro" id="IPR050448">
    <property type="entry name" value="OpgB/LTA_synthase_biosynth"/>
</dbReference>
<dbReference type="InterPro" id="IPR012160">
    <property type="entry name" value="LtaS-like"/>
</dbReference>
<keyword evidence="11" id="KW-0808">Transferase</keyword>
<feature type="transmembrane region" description="Helical" evidence="9">
    <location>
        <begin position="52"/>
        <end position="78"/>
    </location>
</feature>
<reference evidence="11 12" key="1">
    <citation type="submission" date="2015-02" db="EMBL/GenBank/DDBJ databases">
        <title>Single-cell genomics of uncultivated deep-branching MTB reveals a conserved set of magnetosome genes.</title>
        <authorList>
            <person name="Kolinko S."/>
            <person name="Richter M."/>
            <person name="Glockner F.O."/>
            <person name="Brachmann A."/>
            <person name="Schuler D."/>
        </authorList>
    </citation>
    <scope>NUCLEOTIDE SEQUENCE [LARGE SCALE GENOMIC DNA]</scope>
    <source>
        <strain evidence="11">TM-1</strain>
    </source>
</reference>
<dbReference type="InterPro" id="IPR000917">
    <property type="entry name" value="Sulfatase_N"/>
</dbReference>
<dbReference type="GO" id="GO:0016740">
    <property type="term" value="F:transferase activity"/>
    <property type="evidence" value="ECO:0007669"/>
    <property type="project" value="UniProtKB-KW"/>
</dbReference>
<feature type="transmembrane region" description="Helical" evidence="9">
    <location>
        <begin position="143"/>
        <end position="163"/>
    </location>
</feature>
<name>A0A0F3GRK4_9BACT</name>
<evidence type="ECO:0000313" key="12">
    <source>
        <dbReference type="Proteomes" id="UP000033423"/>
    </source>
</evidence>
<dbReference type="Gene3D" id="3.30.1120.80">
    <property type="match status" value="1"/>
</dbReference>
<evidence type="ECO:0000256" key="8">
    <source>
        <dbReference type="PIRSR" id="PIRSR005091-3"/>
    </source>
</evidence>
<evidence type="ECO:0000256" key="3">
    <source>
        <dbReference type="ARBA" id="ARBA00022692"/>
    </source>
</evidence>
<dbReference type="PANTHER" id="PTHR47371">
    <property type="entry name" value="LIPOTEICHOIC ACID SYNTHASE"/>
    <property type="match status" value="1"/>
</dbReference>
<sequence>MQAQPDNRWGNRWRLLSLLYIVCIMVSSLTRVVLTVMSWSVLEPGMFVLLKIFSVGLVFDLVTMTYFAIPVVVYLTVVPNMVFMHRFHRLIVYAMSLASIYFVLFISVAEVVFFDEFGVRFNFIAVDYLIYTTELVNNIRESYPIYAILSAVGLVTLSLFMSIRRRITDVLISSHEGVAVRIKFALLFLLLPLLSGLFFSKGRFDNISDNAYVKEIASNGIYDFFVALGANDLDYKRFYLTLSDDSVSRGLRALVREDNSVFVSDDKAYSIDRVIKGIGGDKDRLNVVVVVVESLSAEYMGVFGNKSALTPNLDRLSTEGLFFTNFLATGTRTVRGLEAVTLSLPPTPGGSIIKQQHNEELPMSWGWIMKQKGYQTAFIYGGDGFFDNMNYFFGHNGFDTIIDRKNFAKDEVVFENAWGVCDEALFSKAISEFDKSYVSKKPFFTLIMTTSNHRPYTYPDGRVDIASATGRDGAVKYTDYAIGKFIKDSSQRPWFKDTIFVVLADHCANSAGKTQLPVEKYRIPLFVYSPGRLNPMRIGKLASQIDVAPTVLALMGQGYRSGFFGKDILKLSPVDERAFIGTYESLGYIKNNKQVILQPNGKVSVFELDHDRQVRTTSDEQLLNEAITYYQGAHEIIKSLQKRGIKKRHLVI</sequence>
<feature type="binding site" evidence="8">
    <location>
        <position position="333"/>
    </location>
    <ligand>
        <name>Mn(2+)</name>
        <dbReference type="ChEBI" id="CHEBI:29035"/>
    </ligand>
</feature>
<keyword evidence="7" id="KW-0464">Manganese</keyword>
<evidence type="ECO:0000256" key="6">
    <source>
        <dbReference type="PIRSR" id="PIRSR005091-1"/>
    </source>
</evidence>
<dbReference type="Pfam" id="PF00884">
    <property type="entry name" value="Sulfatase"/>
    <property type="match status" value="1"/>
</dbReference>
<proteinExistence type="predicted"/>
<dbReference type="PATRIC" id="fig|29290.4.peg.5942"/>